<dbReference type="AlphaFoldDB" id="A0A841BZ18"/>
<dbReference type="Pfam" id="PF14028">
    <property type="entry name" value="Lant_dehydr_C"/>
    <property type="match status" value="1"/>
</dbReference>
<comment type="caution">
    <text evidence="2">The sequence shown here is derived from an EMBL/GenBank/DDBJ whole genome shotgun (WGS) entry which is preliminary data.</text>
</comment>
<evidence type="ECO:0000313" key="3">
    <source>
        <dbReference type="Proteomes" id="UP000587527"/>
    </source>
</evidence>
<dbReference type="EMBL" id="JACHMN010000002">
    <property type="protein sequence ID" value="MBB5871911.1"/>
    <property type="molecule type" value="Genomic_DNA"/>
</dbReference>
<dbReference type="Proteomes" id="UP000587527">
    <property type="component" value="Unassembled WGS sequence"/>
</dbReference>
<evidence type="ECO:0000313" key="2">
    <source>
        <dbReference type="EMBL" id="MBB5871911.1"/>
    </source>
</evidence>
<organism evidence="2 3">
    <name type="scientific">Allocatelliglobosispora scoriae</name>
    <dbReference type="NCBI Taxonomy" id="643052"/>
    <lineage>
        <taxon>Bacteria</taxon>
        <taxon>Bacillati</taxon>
        <taxon>Actinomycetota</taxon>
        <taxon>Actinomycetes</taxon>
        <taxon>Micromonosporales</taxon>
        <taxon>Micromonosporaceae</taxon>
        <taxon>Allocatelliglobosispora</taxon>
    </lineage>
</organism>
<evidence type="ECO:0000259" key="1">
    <source>
        <dbReference type="Pfam" id="PF14028"/>
    </source>
</evidence>
<keyword evidence="3" id="KW-1185">Reference proteome</keyword>
<protein>
    <submittedName>
        <fullName evidence="2">Thiopeptide-type bacteriocin biosynthesis protein</fullName>
    </submittedName>
</protein>
<gene>
    <name evidence="2" type="ORF">F4553_005290</name>
</gene>
<dbReference type="NCBIfam" id="TIGR03891">
    <property type="entry name" value="thiopep_ocin"/>
    <property type="match status" value="1"/>
</dbReference>
<proteinExistence type="predicted"/>
<sequence length="318" mass="34783">MPTDPLEKGALAILTGAHPDTVAAELALPTPELTAAARTYQAAGRAALAYAATSSRWQHITVVIDGRDTAEQIGISHLAPALERIRANGALSDWWHLRKQGHWRIRYLPAADRSQEVTAELADTLDRLRDDDLIVRWNTGIYEPETEAFGGPAAMEIAHTLFSTDSRCLLRYLAAPAALGRRELMLLLPTVLARAADLDWYEQGQLWADVRQGRTTTVPANRIATLAPAARTLLRTDAGSGISRAHGFAELLAAYTHAGVSLRHLAARGELHRGLRDVCARHIVFAANRWGVPHEDQAQLAATARYVILGEQENPTDR</sequence>
<feature type="domain" description="Thiopeptide-type bacteriocin biosynthesis" evidence="1">
    <location>
        <begin position="66"/>
        <end position="305"/>
    </location>
</feature>
<dbReference type="RefSeq" id="WP_184840282.1">
    <property type="nucleotide sequence ID" value="NZ_JACHMN010000002.1"/>
</dbReference>
<dbReference type="InterPro" id="IPR023809">
    <property type="entry name" value="Thiopep_bacteriocin_synth_dom"/>
</dbReference>
<reference evidence="2 3" key="1">
    <citation type="submission" date="2020-08" db="EMBL/GenBank/DDBJ databases">
        <title>Sequencing the genomes of 1000 actinobacteria strains.</title>
        <authorList>
            <person name="Klenk H.-P."/>
        </authorList>
    </citation>
    <scope>NUCLEOTIDE SEQUENCE [LARGE SCALE GENOMIC DNA]</scope>
    <source>
        <strain evidence="2 3">DSM 45362</strain>
    </source>
</reference>
<name>A0A841BZ18_9ACTN</name>
<accession>A0A841BZ18</accession>